<feature type="transmembrane region" description="Helical" evidence="7">
    <location>
        <begin position="158"/>
        <end position="177"/>
    </location>
</feature>
<dbReference type="SUPFAM" id="SSF103473">
    <property type="entry name" value="MFS general substrate transporter"/>
    <property type="match status" value="1"/>
</dbReference>
<accession>A0A251XVX9</accession>
<evidence type="ECO:0000313" key="8">
    <source>
        <dbReference type="EMBL" id="OUE09635.1"/>
    </source>
</evidence>
<keyword evidence="2" id="KW-0813">Transport</keyword>
<dbReference type="InterPro" id="IPR010290">
    <property type="entry name" value="TM_effector"/>
</dbReference>
<dbReference type="Gene3D" id="1.20.1250.20">
    <property type="entry name" value="MFS general substrate transporter like domains"/>
    <property type="match status" value="2"/>
</dbReference>
<evidence type="ECO:0000256" key="2">
    <source>
        <dbReference type="ARBA" id="ARBA00022448"/>
    </source>
</evidence>
<reference evidence="8 9" key="1">
    <citation type="submission" date="2016-08" db="EMBL/GenBank/DDBJ databases">
        <title>Genome sequence of Clavibacter michiganensis spp. strain CASJ009.</title>
        <authorList>
            <person name="Thapa S.P."/>
            <person name="Coaker G."/>
        </authorList>
    </citation>
    <scope>NUCLEOTIDE SEQUENCE [LARGE SCALE GENOMIC DNA]</scope>
    <source>
        <strain evidence="8">CASJ009</strain>
    </source>
</reference>
<evidence type="ECO:0000256" key="5">
    <source>
        <dbReference type="ARBA" id="ARBA00022989"/>
    </source>
</evidence>
<keyword evidence="6 7" id="KW-0472">Membrane</keyword>
<keyword evidence="3" id="KW-1003">Cell membrane</keyword>
<dbReference type="GO" id="GO:0005886">
    <property type="term" value="C:plasma membrane"/>
    <property type="evidence" value="ECO:0007669"/>
    <property type="project" value="UniProtKB-SubCell"/>
</dbReference>
<comment type="subcellular location">
    <subcellularLocation>
        <location evidence="1">Cell membrane</location>
        <topology evidence="1">Multi-pass membrane protein</topology>
    </subcellularLocation>
</comment>
<protein>
    <submittedName>
        <fullName evidence="8">2-acyl-glycerophospho-ethanolamine acyltransferase</fullName>
    </submittedName>
</protein>
<dbReference type="Proteomes" id="UP000195106">
    <property type="component" value="Unassembled WGS sequence"/>
</dbReference>
<dbReference type="EMBL" id="MDHJ01000001">
    <property type="protein sequence ID" value="OUE09635.1"/>
    <property type="molecule type" value="Genomic_DNA"/>
</dbReference>
<feature type="transmembrane region" description="Helical" evidence="7">
    <location>
        <begin position="238"/>
        <end position="263"/>
    </location>
</feature>
<comment type="caution">
    <text evidence="8">The sequence shown here is derived from an EMBL/GenBank/DDBJ whole genome shotgun (WGS) entry which is preliminary data.</text>
</comment>
<feature type="transmembrane region" description="Helical" evidence="7">
    <location>
        <begin position="394"/>
        <end position="414"/>
    </location>
</feature>
<dbReference type="Pfam" id="PF05977">
    <property type="entry name" value="MFS_3"/>
    <property type="match status" value="1"/>
</dbReference>
<evidence type="ECO:0000256" key="6">
    <source>
        <dbReference type="ARBA" id="ARBA00023136"/>
    </source>
</evidence>
<evidence type="ECO:0000256" key="1">
    <source>
        <dbReference type="ARBA" id="ARBA00004651"/>
    </source>
</evidence>
<feature type="transmembrane region" description="Helical" evidence="7">
    <location>
        <begin position="301"/>
        <end position="320"/>
    </location>
</feature>
<keyword evidence="4 7" id="KW-0812">Transmembrane</keyword>
<sequence>MTRSLSSAHGKRVLINRDFAWLWAAQATSSFGEYLLASTVTVWLITDLAAGEPELPALVSAVVVTSTLPRLVVAPLVGVLVDRWRAGRVMVSADLIRFALLLPMLAIAARGGDALVIVALLVTLTLIGAASQFFLPARAAALQALLPEDRRADAAGKMMFAAVGIAVIATSAGPALYALLGPLPALAVNALTFALSAVCVSKVEGARSARPDADAARRYWPEFVAGLFVAWRTPSIRLVIVGVSVYGLSLGINNSVLALFALGHLGLTPAQYGVVSGAFSLGGLAGSVLAPRLAAVVTPRAAFLAGLGSMGAVYVAYSQVRGFEAAVALMGIAGIAFSLYVVAQGPILQAATPPGFMGRVTAITTPAVALTSLLGTGATGWLLSVVRDARPAAYGNAILVGALLLCLGASAMAAGGRTARRG</sequence>
<feature type="transmembrane region" description="Helical" evidence="7">
    <location>
        <begin position="115"/>
        <end position="137"/>
    </location>
</feature>
<dbReference type="InterPro" id="IPR036259">
    <property type="entry name" value="MFS_trans_sf"/>
</dbReference>
<evidence type="ECO:0000256" key="7">
    <source>
        <dbReference type="SAM" id="Phobius"/>
    </source>
</evidence>
<feature type="transmembrane region" description="Helical" evidence="7">
    <location>
        <begin position="360"/>
        <end position="382"/>
    </location>
</feature>
<proteinExistence type="predicted"/>
<feature type="transmembrane region" description="Helical" evidence="7">
    <location>
        <begin position="269"/>
        <end position="289"/>
    </location>
</feature>
<feature type="transmembrane region" description="Helical" evidence="7">
    <location>
        <begin position="326"/>
        <end position="348"/>
    </location>
</feature>
<name>A0A251XVX9_9MICO</name>
<gene>
    <name evidence="8" type="ORF">CMsap09_11870</name>
</gene>
<dbReference type="CDD" id="cd06173">
    <property type="entry name" value="MFS_MefA_like"/>
    <property type="match status" value="1"/>
</dbReference>
<evidence type="ECO:0000256" key="3">
    <source>
        <dbReference type="ARBA" id="ARBA00022475"/>
    </source>
</evidence>
<keyword evidence="8" id="KW-0012">Acyltransferase</keyword>
<dbReference type="AlphaFoldDB" id="A0A251XVX9"/>
<dbReference type="PANTHER" id="PTHR43266">
    <property type="entry name" value="MACROLIDE-EFFLUX PROTEIN"/>
    <property type="match status" value="1"/>
</dbReference>
<evidence type="ECO:0000256" key="4">
    <source>
        <dbReference type="ARBA" id="ARBA00022692"/>
    </source>
</evidence>
<keyword evidence="8" id="KW-0808">Transferase</keyword>
<organism evidence="8 9">
    <name type="scientific">Clavibacter michiganensis</name>
    <dbReference type="NCBI Taxonomy" id="28447"/>
    <lineage>
        <taxon>Bacteria</taxon>
        <taxon>Bacillati</taxon>
        <taxon>Actinomycetota</taxon>
        <taxon>Actinomycetes</taxon>
        <taxon>Micrococcales</taxon>
        <taxon>Microbacteriaceae</taxon>
        <taxon>Clavibacter</taxon>
    </lineage>
</organism>
<dbReference type="GO" id="GO:0016746">
    <property type="term" value="F:acyltransferase activity"/>
    <property type="evidence" value="ECO:0007669"/>
    <property type="project" value="UniProtKB-KW"/>
</dbReference>
<dbReference type="PANTHER" id="PTHR43266:SF2">
    <property type="entry name" value="MAJOR FACILITATOR SUPERFAMILY (MFS) PROFILE DOMAIN-CONTAINING PROTEIN"/>
    <property type="match status" value="1"/>
</dbReference>
<feature type="transmembrane region" description="Helical" evidence="7">
    <location>
        <begin position="21"/>
        <end position="45"/>
    </location>
</feature>
<feature type="transmembrane region" description="Helical" evidence="7">
    <location>
        <begin position="57"/>
        <end position="77"/>
    </location>
</feature>
<feature type="transmembrane region" description="Helical" evidence="7">
    <location>
        <begin position="89"/>
        <end position="109"/>
    </location>
</feature>
<keyword evidence="5 7" id="KW-1133">Transmembrane helix</keyword>
<evidence type="ECO:0000313" key="9">
    <source>
        <dbReference type="Proteomes" id="UP000195106"/>
    </source>
</evidence>